<proteinExistence type="predicted"/>
<evidence type="ECO:0000313" key="2">
    <source>
        <dbReference type="Proteomes" id="UP001249851"/>
    </source>
</evidence>
<gene>
    <name evidence="1" type="ORF">P5673_007952</name>
</gene>
<dbReference type="EMBL" id="JARQWQ010000013">
    <property type="protein sequence ID" value="KAK2568041.1"/>
    <property type="molecule type" value="Genomic_DNA"/>
</dbReference>
<comment type="caution">
    <text evidence="1">The sequence shown here is derived from an EMBL/GenBank/DDBJ whole genome shotgun (WGS) entry which is preliminary data.</text>
</comment>
<evidence type="ECO:0000313" key="1">
    <source>
        <dbReference type="EMBL" id="KAK2568041.1"/>
    </source>
</evidence>
<sequence>MVMKSQESYMCLDGSHYSNWDVLDSPHATCRFCGKEGAIKYYYLGLPSKVKMWFSDPATCSKMLGHWRDKEHWIAGERANFTLKEVWDGARFNNLSWFWDPEKEWLMPCKCNFCNTILSADEISKAPADENGVFSYTCEECGTHQQHHLRYARGDPRNIALIGHWDGTIRTPFGLPGKHSSGALEVQVANMAKKDRCSTEEVYVVDFVTSHQLPKKRPCSIDPFLYPLVVDLTDLFIDGTLDPDGGSTTYYYGNNHFRARHPVEVRNLDDDLQLIQSIAEENPPSVRERMSRDSGYTGLCILYPLKKLYGFDVTKDLVYDMMHNIPMNVVSSLLRCFISEVIITPDVDDMLKTFPWTAELKDGRVPNGVTHRLSHWKAEEYQKFSYPASELILSSVLAPDDYHIWQLTCRMTELIFNKRDGWSHEDAAIFLKLAECKGVSACTITAHNLLHVYDDAMRGQYSGIRLFHLIYKTLSVPLLRGRELLKVLSSHVKPAANGHNSLLNTPGKVDLEKMCTTSLDRAKHIAEELADSFLYADECNKGIVVGGMLSNTVHLGRHDIQLIKDCLGSVGGEISEVVSSFPSMFKPLHGPQGMLYRKEEVVMLDDGNCHEFPAKVVRFLCTAIDGKYQKFLQAEKYAMLLGDDDEQMIDPPSGYKVVKTASPVQIITMVTAISRKVMLYPFNRPNSPGAMIVIDYNRKSVPEELFDIIVPFYPELQDMILIRGDDPHPWLAKVVSIQDRAQTVRVLYYEKDPTRPGQDLFLPNNTWLAYDYVPWNSIIGLALGEWQGNAWQLF</sequence>
<protein>
    <submittedName>
        <fullName evidence="1">Uncharacterized protein</fullName>
    </submittedName>
</protein>
<reference evidence="1" key="2">
    <citation type="journal article" date="2023" name="Science">
        <title>Genomic signatures of disease resistance in endangered staghorn corals.</title>
        <authorList>
            <person name="Vollmer S.V."/>
            <person name="Selwyn J.D."/>
            <person name="Despard B.A."/>
            <person name="Roesel C.L."/>
        </authorList>
    </citation>
    <scope>NUCLEOTIDE SEQUENCE</scope>
    <source>
        <strain evidence="1">K2</strain>
    </source>
</reference>
<accession>A0AAD9QVW8</accession>
<name>A0AAD9QVW8_ACRCE</name>
<dbReference type="PANTHER" id="PTHR33361:SF2">
    <property type="entry name" value="DUF885 DOMAIN-CONTAINING PROTEIN"/>
    <property type="match status" value="1"/>
</dbReference>
<reference evidence="1" key="1">
    <citation type="journal article" date="2023" name="G3 (Bethesda)">
        <title>Whole genome assembly and annotation of the endangered Caribbean coral Acropora cervicornis.</title>
        <authorList>
            <person name="Selwyn J.D."/>
            <person name="Vollmer S.V."/>
        </authorList>
    </citation>
    <scope>NUCLEOTIDE SEQUENCE</scope>
    <source>
        <strain evidence="1">K2</strain>
    </source>
</reference>
<organism evidence="1 2">
    <name type="scientific">Acropora cervicornis</name>
    <name type="common">Staghorn coral</name>
    <dbReference type="NCBI Taxonomy" id="6130"/>
    <lineage>
        <taxon>Eukaryota</taxon>
        <taxon>Metazoa</taxon>
        <taxon>Cnidaria</taxon>
        <taxon>Anthozoa</taxon>
        <taxon>Hexacorallia</taxon>
        <taxon>Scleractinia</taxon>
        <taxon>Astrocoeniina</taxon>
        <taxon>Acroporidae</taxon>
        <taxon>Acropora</taxon>
    </lineage>
</organism>
<dbReference type="Proteomes" id="UP001249851">
    <property type="component" value="Unassembled WGS sequence"/>
</dbReference>
<keyword evidence="2" id="KW-1185">Reference proteome</keyword>
<dbReference type="AlphaFoldDB" id="A0AAD9QVW8"/>
<dbReference type="InterPro" id="IPR010281">
    <property type="entry name" value="DUF885"/>
</dbReference>
<dbReference type="PANTHER" id="PTHR33361">
    <property type="entry name" value="GLR0591 PROTEIN"/>
    <property type="match status" value="1"/>
</dbReference>